<name>A0A381VNR5_9ZZZZ</name>
<organism evidence="1">
    <name type="scientific">marine metagenome</name>
    <dbReference type="NCBI Taxonomy" id="408172"/>
    <lineage>
        <taxon>unclassified sequences</taxon>
        <taxon>metagenomes</taxon>
        <taxon>ecological metagenomes</taxon>
    </lineage>
</organism>
<dbReference type="Pfam" id="PF06245">
    <property type="entry name" value="DUF1015"/>
    <property type="match status" value="1"/>
</dbReference>
<dbReference type="PANTHER" id="PTHR36454">
    <property type="entry name" value="LMO2823 PROTEIN"/>
    <property type="match status" value="1"/>
</dbReference>
<protein>
    <recommendedName>
        <fullName evidence="2">DUF1015 domain-containing protein</fullName>
    </recommendedName>
</protein>
<evidence type="ECO:0008006" key="2">
    <source>
        <dbReference type="Google" id="ProtNLM"/>
    </source>
</evidence>
<reference evidence="1" key="1">
    <citation type="submission" date="2018-05" db="EMBL/GenBank/DDBJ databases">
        <authorList>
            <person name="Lanie J.A."/>
            <person name="Ng W.-L."/>
            <person name="Kazmierczak K.M."/>
            <person name="Andrzejewski T.M."/>
            <person name="Davidsen T.M."/>
            <person name="Wayne K.J."/>
            <person name="Tettelin H."/>
            <person name="Glass J.I."/>
            <person name="Rusch D."/>
            <person name="Podicherti R."/>
            <person name="Tsui H.-C.T."/>
            <person name="Winkler M.E."/>
        </authorList>
    </citation>
    <scope>NUCLEOTIDE SEQUENCE</scope>
</reference>
<proteinExistence type="predicted"/>
<dbReference type="PANTHER" id="PTHR36454:SF1">
    <property type="entry name" value="DUF1015 DOMAIN-CONTAINING PROTEIN"/>
    <property type="match status" value="1"/>
</dbReference>
<sequence length="52" mass="5638">MAVVRPFRALRPEPHVAAAVAAVPYDVVSTDEARALVENAPLNFLHVTRAEV</sequence>
<accession>A0A381VNR5</accession>
<dbReference type="EMBL" id="UINC01009356">
    <property type="protein sequence ID" value="SVA41966.1"/>
    <property type="molecule type" value="Genomic_DNA"/>
</dbReference>
<dbReference type="InterPro" id="IPR008323">
    <property type="entry name" value="UCP033563"/>
</dbReference>
<dbReference type="AlphaFoldDB" id="A0A381VNR5"/>
<feature type="non-terminal residue" evidence="1">
    <location>
        <position position="52"/>
    </location>
</feature>
<gene>
    <name evidence="1" type="ORF">METZ01_LOCUS94820</name>
</gene>
<evidence type="ECO:0000313" key="1">
    <source>
        <dbReference type="EMBL" id="SVA41966.1"/>
    </source>
</evidence>